<dbReference type="Gene3D" id="3.40.50.12370">
    <property type="match status" value="1"/>
</dbReference>
<evidence type="ECO:0000259" key="2">
    <source>
        <dbReference type="Pfam" id="PF00582"/>
    </source>
</evidence>
<comment type="similarity">
    <text evidence="1">Belongs to the universal stress protein A family.</text>
</comment>
<proteinExistence type="inferred from homology"/>
<sequence>MSYFSFRVGFKQITMKKKLIIPIDFSPFAKEQLRLAASWKSQYDVDLVILHKINLVFPSLSSADIRLKMEYELKREAKNQVNELLEEVGLDINTPTYIFTESLVAFILNSKSLSQEDIIVVGMKGAGMLTQLLIGSTTTQLIDNLNHTIIAVPLDLKELYPEKLMVGIHHKSGLNNKSFSDLLNLISPTLNFVEFVSVVAADEDKAKTDSFLQQIQGPFSSQVKTDFKTFEGQNALTSLKQFYGELDHTFLVVQRGSRSFSDHVFRKFMVNELVYNNFAPLIIIP</sequence>
<evidence type="ECO:0000313" key="3">
    <source>
        <dbReference type="EMBL" id="PRY90664.1"/>
    </source>
</evidence>
<dbReference type="InterPro" id="IPR006016">
    <property type="entry name" value="UspA"/>
</dbReference>
<organism evidence="3 4">
    <name type="scientific">Mongoliibacter ruber</name>
    <dbReference type="NCBI Taxonomy" id="1750599"/>
    <lineage>
        <taxon>Bacteria</taxon>
        <taxon>Pseudomonadati</taxon>
        <taxon>Bacteroidota</taxon>
        <taxon>Cytophagia</taxon>
        <taxon>Cytophagales</taxon>
        <taxon>Cyclobacteriaceae</taxon>
        <taxon>Mongoliibacter</taxon>
    </lineage>
</organism>
<dbReference type="Pfam" id="PF00582">
    <property type="entry name" value="Usp"/>
    <property type="match status" value="1"/>
</dbReference>
<feature type="domain" description="UspA" evidence="2">
    <location>
        <begin position="16"/>
        <end position="153"/>
    </location>
</feature>
<dbReference type="Proteomes" id="UP000238157">
    <property type="component" value="Unassembled WGS sequence"/>
</dbReference>
<evidence type="ECO:0000256" key="1">
    <source>
        <dbReference type="ARBA" id="ARBA00008791"/>
    </source>
</evidence>
<dbReference type="PRINTS" id="PR01438">
    <property type="entry name" value="UNVRSLSTRESS"/>
</dbReference>
<dbReference type="EMBL" id="PVTR01000001">
    <property type="protein sequence ID" value="PRY90664.1"/>
    <property type="molecule type" value="Genomic_DNA"/>
</dbReference>
<dbReference type="AlphaFoldDB" id="A0A2T0WVP8"/>
<dbReference type="InterPro" id="IPR006015">
    <property type="entry name" value="Universal_stress_UspA"/>
</dbReference>
<name>A0A2T0WVP8_9BACT</name>
<evidence type="ECO:0000313" key="4">
    <source>
        <dbReference type="Proteomes" id="UP000238157"/>
    </source>
</evidence>
<accession>A0A2T0WVP8</accession>
<dbReference type="SUPFAM" id="SSF52402">
    <property type="entry name" value="Adenine nucleotide alpha hydrolases-like"/>
    <property type="match status" value="1"/>
</dbReference>
<keyword evidence="4" id="KW-1185">Reference proteome</keyword>
<gene>
    <name evidence="3" type="ORF">CLW00_101328</name>
</gene>
<dbReference type="CDD" id="cd00293">
    <property type="entry name" value="USP-like"/>
    <property type="match status" value="1"/>
</dbReference>
<protein>
    <submittedName>
        <fullName evidence="3">Nucleotide-binding universal stress UspA family protein</fullName>
    </submittedName>
</protein>
<reference evidence="3 4" key="1">
    <citation type="submission" date="2018-03" db="EMBL/GenBank/DDBJ databases">
        <title>Genomic Encyclopedia of Archaeal and Bacterial Type Strains, Phase II (KMG-II): from individual species to whole genera.</title>
        <authorList>
            <person name="Goeker M."/>
        </authorList>
    </citation>
    <scope>NUCLEOTIDE SEQUENCE [LARGE SCALE GENOMIC DNA]</scope>
    <source>
        <strain evidence="3 4">DSM 27929</strain>
    </source>
</reference>
<comment type="caution">
    <text evidence="3">The sequence shown here is derived from an EMBL/GenBank/DDBJ whole genome shotgun (WGS) entry which is preliminary data.</text>
</comment>